<keyword evidence="6" id="KW-0479">Metal-binding</keyword>
<dbReference type="Proteomes" id="UP000199111">
    <property type="component" value="Unassembled WGS sequence"/>
</dbReference>
<keyword evidence="6" id="KW-0863">Zinc-finger</keyword>
<evidence type="ECO:0000256" key="4">
    <source>
        <dbReference type="SAM" id="Phobius"/>
    </source>
</evidence>
<keyword evidence="2" id="KW-0804">Transcription</keyword>
<name>A0A1I3YII8_9ACTN</name>
<evidence type="ECO:0000256" key="3">
    <source>
        <dbReference type="SAM" id="MobiDB-lite"/>
    </source>
</evidence>
<feature type="transmembrane region" description="Helical" evidence="4">
    <location>
        <begin position="88"/>
        <end position="108"/>
    </location>
</feature>
<keyword evidence="7" id="KW-1185">Reference proteome</keyword>
<protein>
    <submittedName>
        <fullName evidence="6">Putative zinc-finger</fullName>
    </submittedName>
</protein>
<dbReference type="InterPro" id="IPR041916">
    <property type="entry name" value="Anti_sigma_zinc_sf"/>
</dbReference>
<organism evidence="6 7">
    <name type="scientific">Streptosporangium canum</name>
    <dbReference type="NCBI Taxonomy" id="324952"/>
    <lineage>
        <taxon>Bacteria</taxon>
        <taxon>Bacillati</taxon>
        <taxon>Actinomycetota</taxon>
        <taxon>Actinomycetes</taxon>
        <taxon>Streptosporangiales</taxon>
        <taxon>Streptosporangiaceae</taxon>
        <taxon>Streptosporangium</taxon>
    </lineage>
</organism>
<keyword evidence="1" id="KW-0805">Transcription regulation</keyword>
<feature type="region of interest" description="Disordered" evidence="3">
    <location>
        <begin position="115"/>
        <end position="150"/>
    </location>
</feature>
<feature type="domain" description="Putative zinc-finger" evidence="5">
    <location>
        <begin position="6"/>
        <end position="40"/>
    </location>
</feature>
<evidence type="ECO:0000256" key="2">
    <source>
        <dbReference type="ARBA" id="ARBA00023163"/>
    </source>
</evidence>
<dbReference type="AlphaFoldDB" id="A0A1I3YII8"/>
<evidence type="ECO:0000313" key="7">
    <source>
        <dbReference type="Proteomes" id="UP000199111"/>
    </source>
</evidence>
<gene>
    <name evidence="6" type="ORF">SAMN05216275_12229</name>
</gene>
<proteinExistence type="predicted"/>
<evidence type="ECO:0000256" key="1">
    <source>
        <dbReference type="ARBA" id="ARBA00023015"/>
    </source>
</evidence>
<evidence type="ECO:0000313" key="6">
    <source>
        <dbReference type="EMBL" id="SFK31159.1"/>
    </source>
</evidence>
<keyword evidence="4" id="KW-1133">Transmembrane helix</keyword>
<dbReference type="EMBL" id="FOQY01000022">
    <property type="protein sequence ID" value="SFK31159.1"/>
    <property type="molecule type" value="Genomic_DNA"/>
</dbReference>
<sequence length="256" mass="26662">MMMTTCDEVRMSLGAYVLGALEPEECVLVEAHLAGCAGCQAEFEELTGAATFLGRVSEEDVAQVGSPPQAVLDRLLSARVKRRRMTRVLLSLAASVLLVGLGGTLWSVTQSPRSAQDAAVSAPRPSLAEEVSPYSAKERAAPSSPDGDARLLLGDAAERTARGDNDSVHATVTASPGEKATTLKVVLTGVAKGTRCRLDVIGVGGARETAGNWIVDRAAYDSSGAFTGTTTIPPAGISKFEIVTAKGRMLVTATFR</sequence>
<reference evidence="7" key="1">
    <citation type="submission" date="2016-10" db="EMBL/GenBank/DDBJ databases">
        <authorList>
            <person name="Varghese N."/>
            <person name="Submissions S."/>
        </authorList>
    </citation>
    <scope>NUCLEOTIDE SEQUENCE [LARGE SCALE GENOMIC DNA]</scope>
    <source>
        <strain evidence="7">CGMCC 4.2126</strain>
    </source>
</reference>
<accession>A0A1I3YII8</accession>
<dbReference type="InterPro" id="IPR027383">
    <property type="entry name" value="Znf_put"/>
</dbReference>
<evidence type="ECO:0000259" key="5">
    <source>
        <dbReference type="Pfam" id="PF13490"/>
    </source>
</evidence>
<dbReference type="GO" id="GO:0008270">
    <property type="term" value="F:zinc ion binding"/>
    <property type="evidence" value="ECO:0007669"/>
    <property type="project" value="UniProtKB-KW"/>
</dbReference>
<dbReference type="Pfam" id="PF13490">
    <property type="entry name" value="zf-HC2"/>
    <property type="match status" value="1"/>
</dbReference>
<keyword evidence="6" id="KW-0862">Zinc</keyword>
<dbReference type="Gene3D" id="1.10.10.1320">
    <property type="entry name" value="Anti-sigma factor, zinc-finger domain"/>
    <property type="match status" value="1"/>
</dbReference>
<keyword evidence="4" id="KW-0812">Transmembrane</keyword>
<keyword evidence="4" id="KW-0472">Membrane</keyword>